<reference evidence="3 4" key="1">
    <citation type="submission" date="2016-06" db="EMBL/GenBank/DDBJ databases">
        <title>Genome sequence of endosymbiont of Candidatus Endolucinida thiodiazotropha.</title>
        <authorList>
            <person name="Poehlein A."/>
            <person name="Koenig S."/>
            <person name="Heiden S.E."/>
            <person name="Thuermer A."/>
            <person name="Voget S."/>
            <person name="Daniel R."/>
            <person name="Markert S."/>
            <person name="Gros O."/>
            <person name="Schweder T."/>
        </authorList>
    </citation>
    <scope>NUCLEOTIDE SEQUENCE [LARGE SCALE GENOMIC DNA]</scope>
    <source>
        <strain evidence="3 4">COS</strain>
    </source>
</reference>
<keyword evidence="4" id="KW-1185">Reference proteome</keyword>
<dbReference type="SUPFAM" id="SSF48695">
    <property type="entry name" value="Multiheme cytochromes"/>
    <property type="match status" value="1"/>
</dbReference>
<organism evidence="3 4">
    <name type="scientific">Candidatus Thiodiazotropha endolucinida</name>
    <dbReference type="NCBI Taxonomy" id="1655433"/>
    <lineage>
        <taxon>Bacteria</taxon>
        <taxon>Pseudomonadati</taxon>
        <taxon>Pseudomonadota</taxon>
        <taxon>Gammaproteobacteria</taxon>
        <taxon>Chromatiales</taxon>
        <taxon>Sedimenticolaceae</taxon>
        <taxon>Candidatus Thiodiazotropha</taxon>
    </lineage>
</organism>
<sequence length="580" mass="61836">MKWHREWLTSLIILLSLTACGGGGGGGGDDDDDHHNGAGVSQATGSHRVLAFNDLGMHCADLDYSTFVILPPFNVIHTQVIERGATPRILDASSVNVQYLAIADGNGSINTTSQNLAGSVDKTNFWDINPATGNSFVSDLFGLNPAPDEGLLFGQSMPGILNPYNTNDAQAFNHYDPEKKWFAADGVPILPIDDSGQLNAYPLMRVTATRPDNPDTLASLDVVLPVASEADCQNCHAAGEIAAPLDSSIDFVLPDDINDPNSVLEAAKLNILALHDAEHGTDLINATPVLCAGCHYSAALDLTGAGPTGQQLRLDTMSQVMHGHHGRLIDPDTEQALFPVDGSLEETCYQCHPGKVTQCLRGAMGAAGISCQDCHGSMLAVGGDERRPWLDEPRCESCHTGDANSHLGDSLRLTQAWEDDIDTATPRLAGNKRFAENSATLYRNSLGHGGVACEGCHGSTHAIWPNPLASANDNLAAIQLQGHAGTLSECSSCHTSLPLTLDGPHGMHNVNSRGWNLEHEEFYEDNPNACRSCHGQNLEGTVLSMTAADRTFLSDDDGERTRFVAKGTPVSCTLCHERPD</sequence>
<protein>
    <submittedName>
        <fullName evidence="3">Cytochrome c-like protein</fullName>
    </submittedName>
</protein>
<gene>
    <name evidence="3" type="ORF">CODIS_16930</name>
</gene>
<evidence type="ECO:0000313" key="4">
    <source>
        <dbReference type="Proteomes" id="UP000094769"/>
    </source>
</evidence>
<dbReference type="RefSeq" id="WP_235615157.1">
    <property type="nucleotide sequence ID" value="NZ_MARB01000008.1"/>
</dbReference>
<evidence type="ECO:0000256" key="1">
    <source>
        <dbReference type="ARBA" id="ARBA00022729"/>
    </source>
</evidence>
<feature type="signal peptide" evidence="2">
    <location>
        <begin position="1"/>
        <end position="21"/>
    </location>
</feature>
<dbReference type="Proteomes" id="UP000094769">
    <property type="component" value="Unassembled WGS sequence"/>
</dbReference>
<comment type="caution">
    <text evidence="3">The sequence shown here is derived from an EMBL/GenBank/DDBJ whole genome shotgun (WGS) entry which is preliminary data.</text>
</comment>
<evidence type="ECO:0000256" key="2">
    <source>
        <dbReference type="SAM" id="SignalP"/>
    </source>
</evidence>
<keyword evidence="1 2" id="KW-0732">Signal</keyword>
<dbReference type="InterPro" id="IPR051829">
    <property type="entry name" value="Multiheme_Cytochr_ET"/>
</dbReference>
<accession>A0A7Z0VLK8</accession>
<feature type="chain" id="PRO_5031183281" evidence="2">
    <location>
        <begin position="22"/>
        <end position="580"/>
    </location>
</feature>
<evidence type="ECO:0000313" key="3">
    <source>
        <dbReference type="EMBL" id="ODJ87922.1"/>
    </source>
</evidence>
<proteinExistence type="predicted"/>
<dbReference type="Gene3D" id="3.90.10.10">
    <property type="entry name" value="Cytochrome C3"/>
    <property type="match status" value="1"/>
</dbReference>
<dbReference type="PANTHER" id="PTHR35038">
    <property type="entry name" value="DISSIMILATORY SULFITE REDUCTASE SIRA"/>
    <property type="match status" value="1"/>
</dbReference>
<dbReference type="InterPro" id="IPR036280">
    <property type="entry name" value="Multihaem_cyt_sf"/>
</dbReference>
<dbReference type="PROSITE" id="PS51257">
    <property type="entry name" value="PROKAR_LIPOPROTEIN"/>
    <property type="match status" value="1"/>
</dbReference>
<dbReference type="EMBL" id="MARB01000008">
    <property type="protein sequence ID" value="ODJ87922.1"/>
    <property type="molecule type" value="Genomic_DNA"/>
</dbReference>
<name>A0A7Z0VLK8_9GAMM</name>
<dbReference type="AlphaFoldDB" id="A0A7Z0VLK8"/>